<evidence type="ECO:0000313" key="3">
    <source>
        <dbReference type="Proteomes" id="UP000807115"/>
    </source>
</evidence>
<evidence type="ECO:0000313" key="2">
    <source>
        <dbReference type="EMBL" id="KAG0548616.1"/>
    </source>
</evidence>
<reference evidence="2" key="1">
    <citation type="journal article" date="2019" name="BMC Genomics">
        <title>A new reference genome for Sorghum bicolor reveals high levels of sequence similarity between sweet and grain genotypes: implications for the genetics of sugar metabolism.</title>
        <authorList>
            <person name="Cooper E.A."/>
            <person name="Brenton Z.W."/>
            <person name="Flinn B.S."/>
            <person name="Jenkins J."/>
            <person name="Shu S."/>
            <person name="Flowers D."/>
            <person name="Luo F."/>
            <person name="Wang Y."/>
            <person name="Xia P."/>
            <person name="Barry K."/>
            <person name="Daum C."/>
            <person name="Lipzen A."/>
            <person name="Yoshinaga Y."/>
            <person name="Schmutz J."/>
            <person name="Saski C."/>
            <person name="Vermerris W."/>
            <person name="Kresovich S."/>
        </authorList>
    </citation>
    <scope>NUCLEOTIDE SEQUENCE</scope>
</reference>
<dbReference type="Gene3D" id="3.40.50.620">
    <property type="entry name" value="HUPs"/>
    <property type="match status" value="1"/>
</dbReference>
<dbReference type="OrthoDB" id="1667873at2759"/>
<dbReference type="AlphaFoldDB" id="A0A921RZI9"/>
<dbReference type="EMBL" id="CM027680">
    <property type="protein sequence ID" value="KAG0548616.1"/>
    <property type="molecule type" value="Genomic_DNA"/>
</dbReference>
<gene>
    <name evidence="2" type="ORF">BDA96_01G181800</name>
</gene>
<dbReference type="Gramene" id="EER91261">
    <property type="protein sequence ID" value="EER91261"/>
    <property type="gene ID" value="SORBI_3001G173700"/>
</dbReference>
<dbReference type="PANTHER" id="PTHR47000">
    <property type="entry name" value="ADENINE NUCLEOTIDE ALPHA HYDROLASES-LIKE SUPERFAMILY PROTEIN"/>
    <property type="match status" value="1"/>
</dbReference>
<accession>A0A921RZI9</accession>
<comment type="caution">
    <text evidence="2">The sequence shown here is derived from an EMBL/GenBank/DDBJ whole genome shotgun (WGS) entry which is preliminary data.</text>
</comment>
<sequence length="271" mass="28169">MGRRLPAAALCGGRAATRVRRKRVQRASSYASPSNIKLPAAALPGGGGGGKTGSAAAAGGGGGGGCYVNGNGALMVEVRRPAAGSGTTTVTGKKDGGGRRVMVLADGRAEAAGALQWALSQAVRSNDTVVLLAVAKTVARDAVSDSCVKMLGTKSQQHLAALRTVCESTRPEVKVETCAVEAEERAPAVVDAARRHGASLLVLGQRPRRHAVARWLQTLWRRRRSSRGSSGGGMVEYCIEHAPCVALAVRRRSSGGYLVSSKHHRDFWLLA</sequence>
<evidence type="ECO:0000259" key="1">
    <source>
        <dbReference type="Pfam" id="PF00582"/>
    </source>
</evidence>
<reference evidence="2" key="2">
    <citation type="submission" date="2020-10" db="EMBL/GenBank/DDBJ databases">
        <authorList>
            <person name="Cooper E.A."/>
            <person name="Brenton Z.W."/>
            <person name="Flinn B.S."/>
            <person name="Jenkins J."/>
            <person name="Shu S."/>
            <person name="Flowers D."/>
            <person name="Luo F."/>
            <person name="Wang Y."/>
            <person name="Xia P."/>
            <person name="Barry K."/>
            <person name="Daum C."/>
            <person name="Lipzen A."/>
            <person name="Yoshinaga Y."/>
            <person name="Schmutz J."/>
            <person name="Saski C."/>
            <person name="Vermerris W."/>
            <person name="Kresovich S."/>
        </authorList>
    </citation>
    <scope>NUCLEOTIDE SEQUENCE</scope>
</reference>
<dbReference type="InterPro" id="IPR014729">
    <property type="entry name" value="Rossmann-like_a/b/a_fold"/>
</dbReference>
<proteinExistence type="predicted"/>
<dbReference type="CDD" id="cd00293">
    <property type="entry name" value="USP-like"/>
    <property type="match status" value="1"/>
</dbReference>
<dbReference type="PANTHER" id="PTHR47000:SF11">
    <property type="entry name" value="ADENINE NUCLEOTIDE ALPHA HYDROLASE-LIKE SUPERFAMILY PROTEIN"/>
    <property type="match status" value="1"/>
</dbReference>
<feature type="domain" description="UspA" evidence="1">
    <location>
        <begin position="99"/>
        <end position="250"/>
    </location>
</feature>
<dbReference type="KEGG" id="sbi:8064526"/>
<dbReference type="Pfam" id="PF00582">
    <property type="entry name" value="Usp"/>
    <property type="match status" value="1"/>
</dbReference>
<dbReference type="Proteomes" id="UP000807115">
    <property type="component" value="Chromosome 1"/>
</dbReference>
<protein>
    <recommendedName>
        <fullName evidence="1">UspA domain-containing protein</fullName>
    </recommendedName>
</protein>
<dbReference type="InterPro" id="IPR006016">
    <property type="entry name" value="UspA"/>
</dbReference>
<dbReference type="SUPFAM" id="SSF52402">
    <property type="entry name" value="Adenine nucleotide alpha hydrolases-like"/>
    <property type="match status" value="1"/>
</dbReference>
<organism evidence="2 3">
    <name type="scientific">Sorghum bicolor</name>
    <name type="common">Sorghum</name>
    <name type="synonym">Sorghum vulgare</name>
    <dbReference type="NCBI Taxonomy" id="4558"/>
    <lineage>
        <taxon>Eukaryota</taxon>
        <taxon>Viridiplantae</taxon>
        <taxon>Streptophyta</taxon>
        <taxon>Embryophyta</taxon>
        <taxon>Tracheophyta</taxon>
        <taxon>Spermatophyta</taxon>
        <taxon>Magnoliopsida</taxon>
        <taxon>Liliopsida</taxon>
        <taxon>Poales</taxon>
        <taxon>Poaceae</taxon>
        <taxon>PACMAD clade</taxon>
        <taxon>Panicoideae</taxon>
        <taxon>Andropogonodae</taxon>
        <taxon>Andropogoneae</taxon>
        <taxon>Sorghinae</taxon>
        <taxon>Sorghum</taxon>
    </lineage>
</organism>
<dbReference type="OMA" id="MCESARP"/>
<name>A0A921RZI9_SORBI</name>